<dbReference type="Proteomes" id="UP000245683">
    <property type="component" value="Unassembled WGS sequence"/>
</dbReference>
<accession>A0A317JSR3</accession>
<protein>
    <recommendedName>
        <fullName evidence="3">DUF4350 domain-containing protein</fullName>
    </recommendedName>
</protein>
<evidence type="ECO:0000259" key="3">
    <source>
        <dbReference type="Pfam" id="PF14258"/>
    </source>
</evidence>
<feature type="region of interest" description="Disordered" evidence="1">
    <location>
        <begin position="251"/>
        <end position="313"/>
    </location>
</feature>
<name>A0A317JSR3_9ACTN</name>
<gene>
    <name evidence="4" type="ORF">DLJ46_29725</name>
</gene>
<proteinExistence type="predicted"/>
<keyword evidence="5" id="KW-1185">Reference proteome</keyword>
<dbReference type="AlphaFoldDB" id="A0A317JSR3"/>
<dbReference type="EMBL" id="QGSV01000394">
    <property type="protein sequence ID" value="PWU43739.1"/>
    <property type="molecule type" value="Genomic_DNA"/>
</dbReference>
<evidence type="ECO:0000313" key="5">
    <source>
        <dbReference type="Proteomes" id="UP000245683"/>
    </source>
</evidence>
<feature type="transmembrane region" description="Helical" evidence="2">
    <location>
        <begin position="322"/>
        <end position="341"/>
    </location>
</feature>
<dbReference type="Pfam" id="PF14258">
    <property type="entry name" value="DUF4350"/>
    <property type="match status" value="1"/>
</dbReference>
<evidence type="ECO:0000256" key="2">
    <source>
        <dbReference type="SAM" id="Phobius"/>
    </source>
</evidence>
<sequence>MTSTVEAKSPIQAPSRRPRRRHRVLIPFGVALVLIVVTLVAHAVDQPDPGDRGFLSPIATDDDGGSRLAEALRGKGVPVRRETDTLRALAATGSGPATLFVPAPELVHPDTVGALAELPAGSRLVLVDPSRRVLEGLGAPVVPTERRWATRATAPDADGHRCPLPEADVAGTAAADRQRYATSPGQASVLSRCYAGGLIRAPGQTELVAIGASDPFRNDRIGELGNLALATGLLSGPRPVIWLDLDGPAPAPTYGTGPDGEPAWSPTPGSGSGSDYGSNDWQKDDDPESGGPAQQGGDNRSTDDEAEGETPPQNPLWAAFPVWFWALLVQLALAGLLVVLWRARRLGPPVPEPLPVTVRSAETVLGRARLYRRAGARGPAAETLRAAALDRLLPRLNLPPDTPPAEAAARVARRAGIAADQAEALLYGDEPTTDRDLLELARALDRLTRTVAASPDHPTEGDPR</sequence>
<feature type="domain" description="DUF4350" evidence="3">
    <location>
        <begin position="60"/>
        <end position="234"/>
    </location>
</feature>
<evidence type="ECO:0000256" key="1">
    <source>
        <dbReference type="SAM" id="MobiDB-lite"/>
    </source>
</evidence>
<comment type="caution">
    <text evidence="4">The sequence shown here is derived from an EMBL/GenBank/DDBJ whole genome shotgun (WGS) entry which is preliminary data.</text>
</comment>
<keyword evidence="2" id="KW-0812">Transmembrane</keyword>
<feature type="compositionally biased region" description="Low complexity" evidence="1">
    <location>
        <begin position="251"/>
        <end position="260"/>
    </location>
</feature>
<reference evidence="5" key="1">
    <citation type="submission" date="2018-05" db="EMBL/GenBank/DDBJ databases">
        <title>Micromonospora globispora sp. nov. and Micromonospora rugosa sp. nov., isolated from marine sediment.</title>
        <authorList>
            <person name="Carro L."/>
            <person name="Aysel V."/>
            <person name="Cetin D."/>
            <person name="Igual J.M."/>
            <person name="Klenk H.-P."/>
            <person name="Trujillo M.E."/>
            <person name="Sahin N."/>
        </authorList>
    </citation>
    <scope>NUCLEOTIDE SEQUENCE [LARGE SCALE GENOMIC DNA]</scope>
    <source>
        <strain evidence="5">S2904</strain>
    </source>
</reference>
<organism evidence="4 5">
    <name type="scientific">Micromonospora globispora</name>
    <dbReference type="NCBI Taxonomy" id="1450148"/>
    <lineage>
        <taxon>Bacteria</taxon>
        <taxon>Bacillati</taxon>
        <taxon>Actinomycetota</taxon>
        <taxon>Actinomycetes</taxon>
        <taxon>Micromonosporales</taxon>
        <taxon>Micromonosporaceae</taxon>
        <taxon>Micromonospora</taxon>
    </lineage>
</organism>
<keyword evidence="2" id="KW-1133">Transmembrane helix</keyword>
<dbReference type="RefSeq" id="WP_109947836.1">
    <property type="nucleotide sequence ID" value="NZ_QGSV01000394.1"/>
</dbReference>
<dbReference type="InterPro" id="IPR025646">
    <property type="entry name" value="DUF4350"/>
</dbReference>
<dbReference type="OrthoDB" id="5241668at2"/>
<evidence type="ECO:0000313" key="4">
    <source>
        <dbReference type="EMBL" id="PWU43739.1"/>
    </source>
</evidence>
<keyword evidence="2" id="KW-0472">Membrane</keyword>
<feature type="transmembrane region" description="Helical" evidence="2">
    <location>
        <begin position="24"/>
        <end position="44"/>
    </location>
</feature>